<dbReference type="PANTHER" id="PTHR24379:SF121">
    <property type="entry name" value="C2H2-TYPE DOMAIN-CONTAINING PROTEIN"/>
    <property type="match status" value="1"/>
</dbReference>
<feature type="region of interest" description="Disordered" evidence="6">
    <location>
        <begin position="677"/>
        <end position="711"/>
    </location>
</feature>
<name>A0AAV6VP89_9ARAC</name>
<feature type="region of interest" description="Disordered" evidence="6">
    <location>
        <begin position="198"/>
        <end position="219"/>
    </location>
</feature>
<dbReference type="Pfam" id="PF12171">
    <property type="entry name" value="zf-C2H2_jaz"/>
    <property type="match status" value="1"/>
</dbReference>
<evidence type="ECO:0000313" key="8">
    <source>
        <dbReference type="EMBL" id="KAG8198495.1"/>
    </source>
</evidence>
<keyword evidence="4" id="KW-0862">Zinc</keyword>
<dbReference type="InterPro" id="IPR022755">
    <property type="entry name" value="Znf_C2H2_jaz"/>
</dbReference>
<dbReference type="Proteomes" id="UP000827092">
    <property type="component" value="Unassembled WGS sequence"/>
</dbReference>
<feature type="domain" description="C2H2-type" evidence="7">
    <location>
        <begin position="265"/>
        <end position="292"/>
    </location>
</feature>
<feature type="region of interest" description="Disordered" evidence="6">
    <location>
        <begin position="791"/>
        <end position="810"/>
    </location>
</feature>
<feature type="compositionally biased region" description="Basic and acidic residues" evidence="6">
    <location>
        <begin position="791"/>
        <end position="804"/>
    </location>
</feature>
<protein>
    <recommendedName>
        <fullName evidence="7">C2H2-type domain-containing protein</fullName>
    </recommendedName>
</protein>
<evidence type="ECO:0000256" key="4">
    <source>
        <dbReference type="ARBA" id="ARBA00022833"/>
    </source>
</evidence>
<feature type="domain" description="C2H2-type" evidence="7">
    <location>
        <begin position="534"/>
        <end position="561"/>
    </location>
</feature>
<proteinExistence type="predicted"/>
<dbReference type="InterPro" id="IPR036236">
    <property type="entry name" value="Znf_C2H2_sf"/>
</dbReference>
<feature type="compositionally biased region" description="Polar residues" evidence="6">
    <location>
        <begin position="94"/>
        <end position="106"/>
    </location>
</feature>
<keyword evidence="3 5" id="KW-0863">Zinc-finger</keyword>
<evidence type="ECO:0000259" key="7">
    <source>
        <dbReference type="PROSITE" id="PS50157"/>
    </source>
</evidence>
<reference evidence="8 9" key="1">
    <citation type="journal article" date="2022" name="Nat. Ecol. Evol.">
        <title>A masculinizing supergene underlies an exaggerated male reproductive morph in a spider.</title>
        <authorList>
            <person name="Hendrickx F."/>
            <person name="De Corte Z."/>
            <person name="Sonet G."/>
            <person name="Van Belleghem S.M."/>
            <person name="Kostlbacher S."/>
            <person name="Vangestel C."/>
        </authorList>
    </citation>
    <scope>NUCLEOTIDE SEQUENCE [LARGE SCALE GENOMIC DNA]</scope>
    <source>
        <strain evidence="8">W744_W776</strain>
    </source>
</reference>
<keyword evidence="9" id="KW-1185">Reference proteome</keyword>
<gene>
    <name evidence="8" type="ORF">JTE90_017361</name>
</gene>
<dbReference type="Gene3D" id="3.30.160.60">
    <property type="entry name" value="Classic Zinc Finger"/>
    <property type="match status" value="4"/>
</dbReference>
<dbReference type="PROSITE" id="PS50157">
    <property type="entry name" value="ZINC_FINGER_C2H2_2"/>
    <property type="match status" value="5"/>
</dbReference>
<evidence type="ECO:0000256" key="2">
    <source>
        <dbReference type="ARBA" id="ARBA00022737"/>
    </source>
</evidence>
<evidence type="ECO:0000256" key="3">
    <source>
        <dbReference type="ARBA" id="ARBA00022771"/>
    </source>
</evidence>
<comment type="caution">
    <text evidence="8">The sequence shown here is derived from an EMBL/GenBank/DDBJ whole genome shotgun (WGS) entry which is preliminary data.</text>
</comment>
<organism evidence="8 9">
    <name type="scientific">Oedothorax gibbosus</name>
    <dbReference type="NCBI Taxonomy" id="931172"/>
    <lineage>
        <taxon>Eukaryota</taxon>
        <taxon>Metazoa</taxon>
        <taxon>Ecdysozoa</taxon>
        <taxon>Arthropoda</taxon>
        <taxon>Chelicerata</taxon>
        <taxon>Arachnida</taxon>
        <taxon>Araneae</taxon>
        <taxon>Araneomorphae</taxon>
        <taxon>Entelegynae</taxon>
        <taxon>Araneoidea</taxon>
        <taxon>Linyphiidae</taxon>
        <taxon>Erigoninae</taxon>
        <taxon>Oedothorax</taxon>
    </lineage>
</organism>
<evidence type="ECO:0000256" key="6">
    <source>
        <dbReference type="SAM" id="MobiDB-lite"/>
    </source>
</evidence>
<evidence type="ECO:0000256" key="1">
    <source>
        <dbReference type="ARBA" id="ARBA00022723"/>
    </source>
</evidence>
<keyword evidence="1" id="KW-0479">Metal-binding</keyword>
<accession>A0AAV6VP89</accession>
<dbReference type="InterPro" id="IPR013087">
    <property type="entry name" value="Znf_C2H2_type"/>
</dbReference>
<dbReference type="SMART" id="SM00355">
    <property type="entry name" value="ZnF_C2H2"/>
    <property type="match status" value="13"/>
</dbReference>
<keyword evidence="2" id="KW-0677">Repeat</keyword>
<dbReference type="SUPFAM" id="SSF57667">
    <property type="entry name" value="beta-beta-alpha zinc fingers"/>
    <property type="match status" value="2"/>
</dbReference>
<feature type="domain" description="C2H2-type" evidence="7">
    <location>
        <begin position="415"/>
        <end position="443"/>
    </location>
</feature>
<dbReference type="EMBL" id="JAFNEN010000039">
    <property type="protein sequence ID" value="KAG8198495.1"/>
    <property type="molecule type" value="Genomic_DNA"/>
</dbReference>
<feature type="domain" description="C2H2-type" evidence="7">
    <location>
        <begin position="647"/>
        <end position="674"/>
    </location>
</feature>
<feature type="region of interest" description="Disordered" evidence="6">
    <location>
        <begin position="94"/>
        <end position="126"/>
    </location>
</feature>
<dbReference type="PANTHER" id="PTHR24379">
    <property type="entry name" value="KRAB AND ZINC FINGER DOMAIN-CONTAINING"/>
    <property type="match status" value="1"/>
</dbReference>
<dbReference type="AlphaFoldDB" id="A0AAV6VP89"/>
<evidence type="ECO:0000313" key="9">
    <source>
        <dbReference type="Proteomes" id="UP000827092"/>
    </source>
</evidence>
<dbReference type="PROSITE" id="PS00028">
    <property type="entry name" value="ZINC_FINGER_C2H2_1"/>
    <property type="match status" value="7"/>
</dbReference>
<sequence length="964" mass="109077">MTCCYCKRKFTRLLLFRQHKKTCQKGIQKKKVLKKIFIKNKLKAFGVISKTKDKKTQSKKPSKPSTIACPKCMKLFSSKSEYNAHSRKDSCSETSARKSFSSSTPKQPVPKVSHKEPSASSSQAKKDGIEILDSGIGVSCKWCKNMYPNQKILAKHLERSSLCASALHKQIYKEKKPVEHTARKTMQKCARKSFKRVAPQVDTRSARKSLPGPSRNRYAVDPSPLKSLNQCPVCYQKIPDPYKFFQHQKKLNHWGRATKAMNNKCKCPFCGKQFYQVRLLHAHVRNHANKSKPEIEFFLKKTTCAICAQIFGSETAKYQHMRYFHSKSSVDGSPKVSDSSSYNSLPLAVKQKLRLHPNTCPICSKEFPATYFRNKHFQENHLDAELECKFCKEKFNTVESLDNHMHDAHYDDFQFECLFCKINLATASHVVLHCTKVHSNQDPNKIIRSREDKTLVRAPGFEYPVQVGEEGSNVFYCDICDIHFLKKAGLQSHRQSKQHKDTVVQNLEKMEKSYAELPSPKRASKVKKATPDILTCSECSQDFASVKDFVPHRLGHFGKGKYLKISDLNLYTCEICGEVSNSHSKVQMHLFWHLQVNSTTTEKTSGKGKTDPIVPDRLSGQLVAKKSFGKSESQQEIVIGGVKKSLFTCENCSISFTTKSHYSLHVRKLCKKKPSVDKTKTQNVANSASSSKKKVSSHPKPLSEEEDDSSSSEEFKSTILCTICNCLFLSSLVKENHENFCKNASYHDFDTESSKEILKPFPELRGVIAICIGCSVVFNDIRTLKKHVLEHKSNKDSKQKEDKTSVNGPNSIDDILLSEDELPATPLPLDSLEGTSALNQQSKIISHNEEVEDVSDDSFSVLRDNFSQLFRILINDAELMKSLGFGVLQIDDVLISVLQQMGQSTVEKEDEESEIECFRKNIRIFLDFCLKDQVMELIGSETASVDDIVVEALKTFTDEEVTAS</sequence>
<dbReference type="GO" id="GO:0008270">
    <property type="term" value="F:zinc ion binding"/>
    <property type="evidence" value="ECO:0007669"/>
    <property type="project" value="UniProtKB-KW"/>
</dbReference>
<feature type="domain" description="C2H2-type" evidence="7">
    <location>
        <begin position="386"/>
        <end position="414"/>
    </location>
</feature>
<evidence type="ECO:0000256" key="5">
    <source>
        <dbReference type="PROSITE-ProRule" id="PRU00042"/>
    </source>
</evidence>